<organism evidence="2 3">
    <name type="scientific">Dimargaris cristalligena</name>
    <dbReference type="NCBI Taxonomy" id="215637"/>
    <lineage>
        <taxon>Eukaryota</taxon>
        <taxon>Fungi</taxon>
        <taxon>Fungi incertae sedis</taxon>
        <taxon>Zoopagomycota</taxon>
        <taxon>Kickxellomycotina</taxon>
        <taxon>Dimargaritomycetes</taxon>
        <taxon>Dimargaritales</taxon>
        <taxon>Dimargaritaceae</taxon>
        <taxon>Dimargaris</taxon>
    </lineage>
</organism>
<gene>
    <name evidence="2" type="ORF">BJ085DRAFT_35148</name>
</gene>
<evidence type="ECO:0000313" key="3">
    <source>
        <dbReference type="Proteomes" id="UP000268162"/>
    </source>
</evidence>
<sequence>MSTAVTMIEVVPTTKPAVTESFQPGDAKPMGSPGHDYFANWKLPTPDLALDFTTWDPSGTVEEDMGDQGIDIEALLPAPFPFVTTYVEIRPVSAPNASTTADSHRNSVYTSTPTPIPAIAQASASTLTSTPGPAPPTDRVKWADPPSQSISTIVERLGALAERLSAIKTLPEKHWLAQPSERCLELSRERRKLYWGNSLPPPPGQGPVTQSEIDAVIQRVARLKVARLAGKSQLY</sequence>
<protein>
    <submittedName>
        <fullName evidence="2">Uncharacterized protein</fullName>
    </submittedName>
</protein>
<dbReference type="Proteomes" id="UP000268162">
    <property type="component" value="Unassembled WGS sequence"/>
</dbReference>
<keyword evidence="3" id="KW-1185">Reference proteome</keyword>
<feature type="region of interest" description="Disordered" evidence="1">
    <location>
        <begin position="126"/>
        <end position="145"/>
    </location>
</feature>
<dbReference type="EMBL" id="ML002775">
    <property type="protein sequence ID" value="RKP35838.1"/>
    <property type="molecule type" value="Genomic_DNA"/>
</dbReference>
<evidence type="ECO:0000313" key="2">
    <source>
        <dbReference type="EMBL" id="RKP35838.1"/>
    </source>
</evidence>
<dbReference type="AlphaFoldDB" id="A0A4P9ZRP0"/>
<name>A0A4P9ZRP0_9FUNG</name>
<evidence type="ECO:0000256" key="1">
    <source>
        <dbReference type="SAM" id="MobiDB-lite"/>
    </source>
</evidence>
<reference evidence="3" key="1">
    <citation type="journal article" date="2018" name="Nat. Microbiol.">
        <title>Leveraging single-cell genomics to expand the fungal tree of life.</title>
        <authorList>
            <person name="Ahrendt S.R."/>
            <person name="Quandt C.A."/>
            <person name="Ciobanu D."/>
            <person name="Clum A."/>
            <person name="Salamov A."/>
            <person name="Andreopoulos B."/>
            <person name="Cheng J.F."/>
            <person name="Woyke T."/>
            <person name="Pelin A."/>
            <person name="Henrissat B."/>
            <person name="Reynolds N.K."/>
            <person name="Benny G.L."/>
            <person name="Smith M.E."/>
            <person name="James T.Y."/>
            <person name="Grigoriev I.V."/>
        </authorList>
    </citation>
    <scope>NUCLEOTIDE SEQUENCE [LARGE SCALE GENOMIC DNA]</scope>
    <source>
        <strain evidence="3">RSA 468</strain>
    </source>
</reference>
<proteinExistence type="predicted"/>
<accession>A0A4P9ZRP0</accession>